<reference evidence="2 3" key="1">
    <citation type="journal article" date="2023" name="Mol. Biol. Evol.">
        <title>Genomics of Secondarily Temperate Adaptation in the Only Non-Antarctic Icefish.</title>
        <authorList>
            <person name="Rivera-Colon A.G."/>
            <person name="Rayamajhi N."/>
            <person name="Minhas B.F."/>
            <person name="Madrigal G."/>
            <person name="Bilyk K.T."/>
            <person name="Yoon V."/>
            <person name="Hune M."/>
            <person name="Gregory S."/>
            <person name="Cheng C.H.C."/>
            <person name="Catchen J.M."/>
        </authorList>
    </citation>
    <scope>NUCLEOTIDE SEQUENCE [LARGE SCALE GENOMIC DNA]</scope>
    <source>
        <tissue evidence="2">White muscle</tissue>
    </source>
</reference>
<comment type="caution">
    <text evidence="2">The sequence shown here is derived from an EMBL/GenBank/DDBJ whole genome shotgun (WGS) entry which is preliminary data.</text>
</comment>
<evidence type="ECO:0000313" key="2">
    <source>
        <dbReference type="EMBL" id="KAK5934904.1"/>
    </source>
</evidence>
<keyword evidence="3" id="KW-1185">Reference proteome</keyword>
<evidence type="ECO:0000256" key="1">
    <source>
        <dbReference type="SAM" id="MobiDB-lite"/>
    </source>
</evidence>
<dbReference type="AlphaFoldDB" id="A0AAN8E7V2"/>
<name>A0AAN8E7V2_CHAGU</name>
<feature type="compositionally biased region" description="Basic and acidic residues" evidence="1">
    <location>
        <begin position="59"/>
        <end position="70"/>
    </location>
</feature>
<dbReference type="EMBL" id="JAURVH010001513">
    <property type="protein sequence ID" value="KAK5934904.1"/>
    <property type="molecule type" value="Genomic_DNA"/>
</dbReference>
<feature type="compositionally biased region" description="Basic and acidic residues" evidence="1">
    <location>
        <begin position="15"/>
        <end position="26"/>
    </location>
</feature>
<protein>
    <submittedName>
        <fullName evidence="2">Uncharacterized protein</fullName>
    </submittedName>
</protein>
<proteinExistence type="predicted"/>
<gene>
    <name evidence="2" type="ORF">CgunFtcFv8_020313</name>
</gene>
<dbReference type="Proteomes" id="UP001331515">
    <property type="component" value="Unassembled WGS sequence"/>
</dbReference>
<accession>A0AAN8E7V2</accession>
<evidence type="ECO:0000313" key="3">
    <source>
        <dbReference type="Proteomes" id="UP001331515"/>
    </source>
</evidence>
<feature type="compositionally biased region" description="Basic and acidic residues" evidence="1">
    <location>
        <begin position="40"/>
        <end position="49"/>
    </location>
</feature>
<feature type="region of interest" description="Disordered" evidence="1">
    <location>
        <begin position="1"/>
        <end position="26"/>
    </location>
</feature>
<sequence>MASSSMSVGVEEREEGARERSCERTERKSLLLINGGRAFQAERGDEAGPHSHGWAPHCKQGERAEAAFPS</sequence>
<feature type="region of interest" description="Disordered" evidence="1">
    <location>
        <begin position="39"/>
        <end position="70"/>
    </location>
</feature>
<organism evidence="2 3">
    <name type="scientific">Champsocephalus gunnari</name>
    <name type="common">Mackerel icefish</name>
    <dbReference type="NCBI Taxonomy" id="52237"/>
    <lineage>
        <taxon>Eukaryota</taxon>
        <taxon>Metazoa</taxon>
        <taxon>Chordata</taxon>
        <taxon>Craniata</taxon>
        <taxon>Vertebrata</taxon>
        <taxon>Euteleostomi</taxon>
        <taxon>Actinopterygii</taxon>
        <taxon>Neopterygii</taxon>
        <taxon>Teleostei</taxon>
        <taxon>Neoteleostei</taxon>
        <taxon>Acanthomorphata</taxon>
        <taxon>Eupercaria</taxon>
        <taxon>Perciformes</taxon>
        <taxon>Notothenioidei</taxon>
        <taxon>Channichthyidae</taxon>
        <taxon>Champsocephalus</taxon>
    </lineage>
</organism>